<evidence type="ECO:0000313" key="1">
    <source>
        <dbReference type="EMBL" id="KIL44286.1"/>
    </source>
</evidence>
<protein>
    <submittedName>
        <fullName evidence="1">Uncharacterized protein</fullName>
    </submittedName>
</protein>
<evidence type="ECO:0000313" key="2">
    <source>
        <dbReference type="Proteomes" id="UP000031938"/>
    </source>
</evidence>
<dbReference type="PATRIC" id="fig|889306.3.peg.3264"/>
<keyword evidence="2" id="KW-1185">Reference proteome</keyword>
<proteinExistence type="predicted"/>
<dbReference type="AlphaFoldDB" id="A0A0C2VIF7"/>
<organism evidence="1 2">
    <name type="scientific">Jeotgalibacillus soli</name>
    <dbReference type="NCBI Taxonomy" id="889306"/>
    <lineage>
        <taxon>Bacteria</taxon>
        <taxon>Bacillati</taxon>
        <taxon>Bacillota</taxon>
        <taxon>Bacilli</taxon>
        <taxon>Bacillales</taxon>
        <taxon>Caryophanaceae</taxon>
        <taxon>Jeotgalibacillus</taxon>
    </lineage>
</organism>
<dbReference type="Proteomes" id="UP000031938">
    <property type="component" value="Unassembled WGS sequence"/>
</dbReference>
<reference evidence="1 2" key="1">
    <citation type="submission" date="2015-01" db="EMBL/GenBank/DDBJ databases">
        <title>Genome sequencing of Jeotgalibacillus soli.</title>
        <authorList>
            <person name="Goh K.M."/>
            <person name="Chan K.-G."/>
            <person name="Yaakop A.S."/>
            <person name="Ee R."/>
            <person name="Gan H.M."/>
            <person name="Chan C.S."/>
        </authorList>
    </citation>
    <scope>NUCLEOTIDE SEQUENCE [LARGE SCALE GENOMIC DNA]</scope>
    <source>
        <strain evidence="1 2">P9</strain>
    </source>
</reference>
<sequence>MNNHETYLEVNDYLDLYNFAKANDDESWKHEIIEKLKNFDHSGNRKKESIVFHKLLSKYRNVNEEILELYQQLRIEPENRSLEEKIWKLKHLRLLLGRRIHSGKN</sequence>
<name>A0A0C2VIF7_9BACL</name>
<dbReference type="EMBL" id="JXRP01000019">
    <property type="protein sequence ID" value="KIL44286.1"/>
    <property type="molecule type" value="Genomic_DNA"/>
</dbReference>
<comment type="caution">
    <text evidence="1">The sequence shown here is derived from an EMBL/GenBank/DDBJ whole genome shotgun (WGS) entry which is preliminary data.</text>
</comment>
<accession>A0A0C2VIF7</accession>
<dbReference type="OrthoDB" id="2988996at2"/>
<gene>
    <name evidence="1" type="ORF">KP78_32500</name>
</gene>